<accession>A0A3B8WKF7</accession>
<proteinExistence type="predicted"/>
<comment type="caution">
    <text evidence="1">The sequence shown here is derived from an EMBL/GenBank/DDBJ whole genome shotgun (WGS) entry which is preliminary data.</text>
</comment>
<dbReference type="AlphaFoldDB" id="A0A3B8WKF7"/>
<feature type="non-terminal residue" evidence="1">
    <location>
        <position position="1"/>
    </location>
</feature>
<dbReference type="Proteomes" id="UP000261325">
    <property type="component" value="Unassembled WGS sequence"/>
</dbReference>
<dbReference type="EMBL" id="DLYI01000057">
    <property type="protein sequence ID" value="HAC27145.1"/>
    <property type="molecule type" value="Genomic_DNA"/>
</dbReference>
<reference evidence="1 2" key="1">
    <citation type="journal article" date="2018" name="Nat. Biotechnol.">
        <title>A standardized bacterial taxonomy based on genome phylogeny substantially revises the tree of life.</title>
        <authorList>
            <person name="Parks D.H."/>
            <person name="Chuvochina M."/>
            <person name="Waite D.W."/>
            <person name="Rinke C."/>
            <person name="Skarshewski A."/>
            <person name="Chaumeil P.A."/>
            <person name="Hugenholtz P."/>
        </authorList>
    </citation>
    <scope>NUCLEOTIDE SEQUENCE [LARGE SCALE GENOMIC DNA]</scope>
    <source>
        <strain evidence="1">UBA9049</strain>
    </source>
</reference>
<organism evidence="1 2">
    <name type="scientific">Marinobacter nauticus</name>
    <name type="common">Marinobacter hydrocarbonoclasticus</name>
    <name type="synonym">Marinobacter aquaeolei</name>
    <dbReference type="NCBI Taxonomy" id="2743"/>
    <lineage>
        <taxon>Bacteria</taxon>
        <taxon>Pseudomonadati</taxon>
        <taxon>Pseudomonadota</taxon>
        <taxon>Gammaproteobacteria</taxon>
        <taxon>Pseudomonadales</taxon>
        <taxon>Marinobacteraceae</taxon>
        <taxon>Marinobacter</taxon>
    </lineage>
</organism>
<evidence type="ECO:0000313" key="1">
    <source>
        <dbReference type="EMBL" id="HAC27145.1"/>
    </source>
</evidence>
<sequence length="148" mass="16334">FLADFIANQAENFERQRFINGINALSWALVPLTQGNPTQNEVNGVLSVMTSDYPEWTFAGDAIEHMYNGTISAEPSSAHPGWIDLRVTNLPETLCVYLQRNLRPAANEIGTGDSFTNFKPEGSGNEILSSIVGCQQERNTVNFRIGLN</sequence>
<evidence type="ECO:0000313" key="2">
    <source>
        <dbReference type="Proteomes" id="UP000261325"/>
    </source>
</evidence>
<name>A0A3B8WKF7_MARNT</name>
<protein>
    <submittedName>
        <fullName evidence="1">Uncharacterized protein</fullName>
    </submittedName>
</protein>
<gene>
    <name evidence="1" type="ORF">DCF82_04935</name>
</gene>